<sequence length="319" mass="36046">MTLSLPSLGISFMTLRPCHYVVLLCAQLQDSAQRLEEKLSNLESDNQVLCQQALTISATAKALYARPKTPILQRTPENGNVLNGEAKKQLFGGHLKIMNFYLRHAPHVLNIHITACAPRIFSSWPIAACLIYKSLLQWRSFEVERTSVFDCIIQTIGAAIEYLKVQDNNDVLSFWLCASCISTKCWFTFLNGRVLGGLDDLRQVEAKYLALVFKQQLIAFLEKINGMIRDNLKKDFPIAWIVYSAVPHSVGYCDCTCFAIPTLQGVHSDIFIHQCSSPFELECCSFSKEEFVKSGLDELENWCHEATEEIQYAGSAWMN</sequence>
<comment type="caution">
    <text evidence="3">The sequence shown here is derived from an EMBL/GenBank/DDBJ whole genome shotgun (WGS) entry which is preliminary data.</text>
</comment>
<dbReference type="PANTHER" id="PTHR16027:SF6">
    <property type="entry name" value="DILUTE DOMAIN-CONTAINING PROTEIN"/>
    <property type="match status" value="1"/>
</dbReference>
<dbReference type="AlphaFoldDB" id="A0A438J487"/>
<reference evidence="3 4" key="1">
    <citation type="journal article" date="2018" name="PLoS Genet.">
        <title>Population sequencing reveals clonal diversity and ancestral inbreeding in the grapevine cultivar Chardonnay.</title>
        <authorList>
            <person name="Roach M.J."/>
            <person name="Johnson D.L."/>
            <person name="Bohlmann J."/>
            <person name="van Vuuren H.J."/>
            <person name="Jones S.J."/>
            <person name="Pretorius I.S."/>
            <person name="Schmidt S.A."/>
            <person name="Borneman A.R."/>
        </authorList>
    </citation>
    <scope>NUCLEOTIDE SEQUENCE [LARGE SCALE GENOMIC DNA]</scope>
    <source>
        <strain evidence="4">cv. Chardonnay</strain>
        <tissue evidence="3">Leaf</tissue>
    </source>
</reference>
<protein>
    <submittedName>
        <fullName evidence="3">Myosin-5</fullName>
    </submittedName>
</protein>
<name>A0A438J487_VITVI</name>
<evidence type="ECO:0000313" key="4">
    <source>
        <dbReference type="Proteomes" id="UP000288805"/>
    </source>
</evidence>
<keyword evidence="1" id="KW-0175">Coiled coil</keyword>
<feature type="coiled-coil region" evidence="1">
    <location>
        <begin position="25"/>
        <end position="52"/>
    </location>
</feature>
<dbReference type="InterPro" id="IPR052072">
    <property type="entry name" value="Vascular_dev_regulator"/>
</dbReference>
<gene>
    <name evidence="3" type="primary">XI-1</name>
    <name evidence="3" type="ORF">CK203_022974</name>
</gene>
<dbReference type="EMBL" id="QGNW01000064">
    <property type="protein sequence ID" value="RVX03774.1"/>
    <property type="molecule type" value="Genomic_DNA"/>
</dbReference>
<dbReference type="PROSITE" id="PS51126">
    <property type="entry name" value="DILUTE"/>
    <property type="match status" value="1"/>
</dbReference>
<accession>A0A438J487</accession>
<dbReference type="PANTHER" id="PTHR16027">
    <property type="entry name" value="DILUTE DOMAIN-CONTAINING PROTEIN YPR089W"/>
    <property type="match status" value="1"/>
</dbReference>
<feature type="domain" description="Dilute" evidence="2">
    <location>
        <begin position="150"/>
        <end position="319"/>
    </location>
</feature>
<proteinExistence type="predicted"/>
<dbReference type="Proteomes" id="UP000288805">
    <property type="component" value="Unassembled WGS sequence"/>
</dbReference>
<organism evidence="3 4">
    <name type="scientific">Vitis vinifera</name>
    <name type="common">Grape</name>
    <dbReference type="NCBI Taxonomy" id="29760"/>
    <lineage>
        <taxon>Eukaryota</taxon>
        <taxon>Viridiplantae</taxon>
        <taxon>Streptophyta</taxon>
        <taxon>Embryophyta</taxon>
        <taxon>Tracheophyta</taxon>
        <taxon>Spermatophyta</taxon>
        <taxon>Magnoliopsida</taxon>
        <taxon>eudicotyledons</taxon>
        <taxon>Gunneridae</taxon>
        <taxon>Pentapetalae</taxon>
        <taxon>rosids</taxon>
        <taxon>Vitales</taxon>
        <taxon>Vitaceae</taxon>
        <taxon>Viteae</taxon>
        <taxon>Vitis</taxon>
    </lineage>
</organism>
<evidence type="ECO:0000256" key="1">
    <source>
        <dbReference type="SAM" id="Coils"/>
    </source>
</evidence>
<dbReference type="InterPro" id="IPR002710">
    <property type="entry name" value="Dilute_dom"/>
</dbReference>
<evidence type="ECO:0000259" key="2">
    <source>
        <dbReference type="PROSITE" id="PS51126"/>
    </source>
</evidence>
<evidence type="ECO:0000313" key="3">
    <source>
        <dbReference type="EMBL" id="RVX03774.1"/>
    </source>
</evidence>